<dbReference type="Gene3D" id="3.90.78.10">
    <property type="entry name" value="UDP-N-acetylenolpyruvoylglucosamine reductase, C-terminal domain"/>
    <property type="match status" value="1"/>
</dbReference>
<feature type="domain" description="FAD-binding PCMH-type" evidence="20">
    <location>
        <begin position="24"/>
        <end position="189"/>
    </location>
</feature>
<keyword evidence="9 19" id="KW-0285">Flavoprotein</keyword>
<dbReference type="SUPFAM" id="SSF56176">
    <property type="entry name" value="FAD-binding/transporter-associated domain-like"/>
    <property type="match status" value="1"/>
</dbReference>
<keyword evidence="8 19" id="KW-0132">Cell division</keyword>
<evidence type="ECO:0000256" key="4">
    <source>
        <dbReference type="ARBA" id="ARBA00004752"/>
    </source>
</evidence>
<accession>A0A432MQB2</accession>
<keyword evidence="15 19" id="KW-0131">Cell cycle</keyword>
<evidence type="ECO:0000256" key="14">
    <source>
        <dbReference type="ARBA" id="ARBA00023002"/>
    </source>
</evidence>
<dbReference type="Gene3D" id="3.30.43.10">
    <property type="entry name" value="Uridine Diphospho-n-acetylenolpyruvylglucosamine Reductase, domain 2"/>
    <property type="match status" value="1"/>
</dbReference>
<dbReference type="InterPro" id="IPR036635">
    <property type="entry name" value="MurB_C_sf"/>
</dbReference>
<evidence type="ECO:0000259" key="20">
    <source>
        <dbReference type="PROSITE" id="PS51387"/>
    </source>
</evidence>
<comment type="catalytic activity">
    <reaction evidence="18 19">
        <text>UDP-N-acetyl-alpha-D-muramate + NADP(+) = UDP-N-acetyl-3-O-(1-carboxyvinyl)-alpha-D-glucosamine + NADPH + H(+)</text>
        <dbReference type="Rhea" id="RHEA:12248"/>
        <dbReference type="ChEBI" id="CHEBI:15378"/>
        <dbReference type="ChEBI" id="CHEBI:57783"/>
        <dbReference type="ChEBI" id="CHEBI:58349"/>
        <dbReference type="ChEBI" id="CHEBI:68483"/>
        <dbReference type="ChEBI" id="CHEBI:70757"/>
        <dbReference type="EC" id="1.3.1.98"/>
    </reaction>
</comment>
<evidence type="ECO:0000256" key="16">
    <source>
        <dbReference type="ARBA" id="ARBA00023316"/>
    </source>
</evidence>
<gene>
    <name evidence="19 21" type="primary">murB</name>
    <name evidence="21" type="ORF">TsocGM_01910</name>
</gene>
<dbReference type="InterPro" id="IPR016169">
    <property type="entry name" value="FAD-bd_PCMH_sub2"/>
</dbReference>
<evidence type="ECO:0000256" key="5">
    <source>
        <dbReference type="ARBA" id="ARBA00012518"/>
    </source>
</evidence>
<dbReference type="NCBIfam" id="TIGR00179">
    <property type="entry name" value="murB"/>
    <property type="match status" value="1"/>
</dbReference>
<keyword evidence="14 19" id="KW-0560">Oxidoreductase</keyword>
<comment type="caution">
    <text evidence="21">The sequence shown here is derived from an EMBL/GenBank/DDBJ whole genome shotgun (WGS) entry which is preliminary data.</text>
</comment>
<evidence type="ECO:0000256" key="10">
    <source>
        <dbReference type="ARBA" id="ARBA00022827"/>
    </source>
</evidence>
<dbReference type="NCBIfam" id="NF010480">
    <property type="entry name" value="PRK13905.1"/>
    <property type="match status" value="1"/>
</dbReference>
<dbReference type="EMBL" id="RYZH01000002">
    <property type="protein sequence ID" value="RUL89550.1"/>
    <property type="molecule type" value="Genomic_DNA"/>
</dbReference>
<comment type="function">
    <text evidence="2 19">Cell wall formation.</text>
</comment>
<dbReference type="PROSITE" id="PS51387">
    <property type="entry name" value="FAD_PCMH"/>
    <property type="match status" value="1"/>
</dbReference>
<dbReference type="GO" id="GO:0008360">
    <property type="term" value="P:regulation of cell shape"/>
    <property type="evidence" value="ECO:0007669"/>
    <property type="project" value="UniProtKB-KW"/>
</dbReference>
<dbReference type="GO" id="GO:0071555">
    <property type="term" value="P:cell wall organization"/>
    <property type="evidence" value="ECO:0007669"/>
    <property type="project" value="UniProtKB-KW"/>
</dbReference>
<dbReference type="EC" id="1.3.1.98" evidence="5 19"/>
<comment type="caution">
    <text evidence="19">Lacks conserved residue(s) required for the propagation of feature annotation.</text>
</comment>
<dbReference type="InterPro" id="IPR016167">
    <property type="entry name" value="FAD-bd_PCMH_sub1"/>
</dbReference>
<dbReference type="GO" id="GO:0071949">
    <property type="term" value="F:FAD binding"/>
    <property type="evidence" value="ECO:0007669"/>
    <property type="project" value="InterPro"/>
</dbReference>
<evidence type="ECO:0000256" key="8">
    <source>
        <dbReference type="ARBA" id="ARBA00022618"/>
    </source>
</evidence>
<comment type="similarity">
    <text evidence="19">Belongs to the MurB family.</text>
</comment>
<sequence length="293" mass="31937">MQPFDEFRGAVRANEPLAPLTWFRLGGPADFLARPGTADELTAMVRRCAEEGLPWHVLAGGSNVLVRDEGVRGLVLHLESPSFSDVRIEGPRVVAGSAVPLTALISQTARAGLAGLETLTGIPGTVGGAVRGNSGGRQGAIGQFVRRATVLEPDGQIRTREQDDLIFSYRRSNLDDCVILSVEMELEPDDPESVVRRMRRIWIVKKENQPYGHQSAGCIFKNPTPEVSAGTLIDQAGLSGKRIGEAEISDRHANYIVADPGATVADVLELIDFSREEVLRKFGYELELQIQIW</sequence>
<keyword evidence="7 19" id="KW-0963">Cytoplasm</keyword>
<dbReference type="InterPro" id="IPR011601">
    <property type="entry name" value="MurB_C"/>
</dbReference>
<dbReference type="InterPro" id="IPR003170">
    <property type="entry name" value="MurB"/>
</dbReference>
<evidence type="ECO:0000256" key="12">
    <source>
        <dbReference type="ARBA" id="ARBA00022960"/>
    </source>
</evidence>
<dbReference type="Proteomes" id="UP000280296">
    <property type="component" value="Unassembled WGS sequence"/>
</dbReference>
<name>A0A432MQB2_9BACT</name>
<keyword evidence="12 19" id="KW-0133">Cell shape</keyword>
<evidence type="ECO:0000256" key="15">
    <source>
        <dbReference type="ARBA" id="ARBA00023306"/>
    </source>
</evidence>
<keyword evidence="10 19" id="KW-0274">FAD</keyword>
<dbReference type="HAMAP" id="MF_00037">
    <property type="entry name" value="MurB"/>
    <property type="match status" value="1"/>
</dbReference>
<dbReference type="GO" id="GO:0005829">
    <property type="term" value="C:cytosol"/>
    <property type="evidence" value="ECO:0007669"/>
    <property type="project" value="TreeGrafter"/>
</dbReference>
<evidence type="ECO:0000256" key="3">
    <source>
        <dbReference type="ARBA" id="ARBA00004496"/>
    </source>
</evidence>
<keyword evidence="13 19" id="KW-0573">Peptidoglycan synthesis</keyword>
<dbReference type="RefSeq" id="WP_126723626.1">
    <property type="nucleotide sequence ID" value="NZ_RYZH01000002.1"/>
</dbReference>
<organism evidence="21 22">
    <name type="scientific">Tautonia sociabilis</name>
    <dbReference type="NCBI Taxonomy" id="2080755"/>
    <lineage>
        <taxon>Bacteria</taxon>
        <taxon>Pseudomonadati</taxon>
        <taxon>Planctomycetota</taxon>
        <taxon>Planctomycetia</taxon>
        <taxon>Isosphaerales</taxon>
        <taxon>Isosphaeraceae</taxon>
        <taxon>Tautonia</taxon>
    </lineage>
</organism>
<dbReference type="PANTHER" id="PTHR21071">
    <property type="entry name" value="UDP-N-ACETYLENOLPYRUVOYLGLUCOSAMINE REDUCTASE"/>
    <property type="match status" value="1"/>
</dbReference>
<keyword evidence="22" id="KW-1185">Reference proteome</keyword>
<evidence type="ECO:0000256" key="17">
    <source>
        <dbReference type="ARBA" id="ARBA00031026"/>
    </source>
</evidence>
<keyword evidence="11 19" id="KW-0521">NADP</keyword>
<feature type="active site" evidence="19">
    <location>
        <position position="170"/>
    </location>
</feature>
<evidence type="ECO:0000256" key="6">
    <source>
        <dbReference type="ARBA" id="ARBA00015188"/>
    </source>
</evidence>
<feature type="active site" description="Proton donor" evidence="19">
    <location>
        <position position="218"/>
    </location>
</feature>
<reference evidence="21 22" key="2">
    <citation type="submission" date="2019-01" db="EMBL/GenBank/DDBJ databases">
        <title>Tautonia sociabilis, a novel thermotolerant planctomycete of Isosphaeraceae family, isolated from a 4000 m deep subterranean habitat.</title>
        <authorList>
            <person name="Kovaleva O.L."/>
            <person name="Elcheninov A.G."/>
            <person name="Van Heerden E."/>
            <person name="Toshchakov S.V."/>
            <person name="Novikov A."/>
            <person name="Bonch-Osmolovskaya E.A."/>
            <person name="Kublanov I.V."/>
        </authorList>
    </citation>
    <scope>NUCLEOTIDE SEQUENCE [LARGE SCALE GENOMIC DNA]</scope>
    <source>
        <strain evidence="21 22">GM2012</strain>
    </source>
</reference>
<evidence type="ECO:0000256" key="1">
    <source>
        <dbReference type="ARBA" id="ARBA00001974"/>
    </source>
</evidence>
<comment type="pathway">
    <text evidence="4 19">Cell wall biogenesis; peptidoglycan biosynthesis.</text>
</comment>
<dbReference type="AlphaFoldDB" id="A0A432MQB2"/>
<evidence type="ECO:0000256" key="9">
    <source>
        <dbReference type="ARBA" id="ARBA00022630"/>
    </source>
</evidence>
<dbReference type="GO" id="GO:0051301">
    <property type="term" value="P:cell division"/>
    <property type="evidence" value="ECO:0007669"/>
    <property type="project" value="UniProtKB-KW"/>
</dbReference>
<comment type="cofactor">
    <cofactor evidence="1 19">
        <name>FAD</name>
        <dbReference type="ChEBI" id="CHEBI:57692"/>
    </cofactor>
</comment>
<proteinExistence type="inferred from homology"/>
<dbReference type="OrthoDB" id="9804753at2"/>
<keyword evidence="16 19" id="KW-0961">Cell wall biogenesis/degradation</keyword>
<dbReference type="Pfam" id="PF02873">
    <property type="entry name" value="MurB_C"/>
    <property type="match status" value="1"/>
</dbReference>
<comment type="subcellular location">
    <subcellularLocation>
        <location evidence="3 19">Cytoplasm</location>
    </subcellularLocation>
</comment>
<evidence type="ECO:0000256" key="13">
    <source>
        <dbReference type="ARBA" id="ARBA00022984"/>
    </source>
</evidence>
<dbReference type="Pfam" id="PF01565">
    <property type="entry name" value="FAD_binding_4"/>
    <property type="match status" value="1"/>
</dbReference>
<dbReference type="InterPro" id="IPR016166">
    <property type="entry name" value="FAD-bd_PCMH"/>
</dbReference>
<dbReference type="GO" id="GO:0008762">
    <property type="term" value="F:UDP-N-acetylmuramate dehydrogenase activity"/>
    <property type="evidence" value="ECO:0007669"/>
    <property type="project" value="UniProtKB-UniRule"/>
</dbReference>
<evidence type="ECO:0000256" key="2">
    <source>
        <dbReference type="ARBA" id="ARBA00003921"/>
    </source>
</evidence>
<dbReference type="GO" id="GO:0009252">
    <property type="term" value="P:peptidoglycan biosynthetic process"/>
    <property type="evidence" value="ECO:0007669"/>
    <property type="project" value="UniProtKB-UniRule"/>
</dbReference>
<evidence type="ECO:0000256" key="7">
    <source>
        <dbReference type="ARBA" id="ARBA00022490"/>
    </source>
</evidence>
<dbReference type="InterPro" id="IPR006094">
    <property type="entry name" value="Oxid_FAD_bind_N"/>
</dbReference>
<protein>
    <recommendedName>
        <fullName evidence="6 19">UDP-N-acetylenolpyruvoylglucosamine reductase</fullName>
        <ecNumber evidence="5 19">1.3.1.98</ecNumber>
    </recommendedName>
    <alternativeName>
        <fullName evidence="17 19">UDP-N-acetylmuramate dehydrogenase</fullName>
    </alternativeName>
</protein>
<evidence type="ECO:0000313" key="21">
    <source>
        <dbReference type="EMBL" id="RUL89550.1"/>
    </source>
</evidence>
<evidence type="ECO:0000256" key="19">
    <source>
        <dbReference type="HAMAP-Rule" id="MF_00037"/>
    </source>
</evidence>
<dbReference type="PANTHER" id="PTHR21071:SF4">
    <property type="entry name" value="UDP-N-ACETYLENOLPYRUVOYLGLUCOSAMINE REDUCTASE"/>
    <property type="match status" value="1"/>
</dbReference>
<dbReference type="InterPro" id="IPR036318">
    <property type="entry name" value="FAD-bd_PCMH-like_sf"/>
</dbReference>
<reference evidence="21 22" key="1">
    <citation type="submission" date="2018-12" db="EMBL/GenBank/DDBJ databases">
        <authorList>
            <person name="Toschakov S.V."/>
        </authorList>
    </citation>
    <scope>NUCLEOTIDE SEQUENCE [LARGE SCALE GENOMIC DNA]</scope>
    <source>
        <strain evidence="21 22">GM2012</strain>
    </source>
</reference>
<evidence type="ECO:0000256" key="18">
    <source>
        <dbReference type="ARBA" id="ARBA00048914"/>
    </source>
</evidence>
<evidence type="ECO:0000256" key="11">
    <source>
        <dbReference type="ARBA" id="ARBA00022857"/>
    </source>
</evidence>
<evidence type="ECO:0000313" key="22">
    <source>
        <dbReference type="Proteomes" id="UP000280296"/>
    </source>
</evidence>
<dbReference type="Gene3D" id="3.30.465.10">
    <property type="match status" value="1"/>
</dbReference>
<dbReference type="SUPFAM" id="SSF56194">
    <property type="entry name" value="Uridine diphospho-N-Acetylenolpyruvylglucosamine reductase, MurB, C-terminal domain"/>
    <property type="match status" value="1"/>
</dbReference>
<dbReference type="UniPathway" id="UPA00219"/>